<reference evidence="7" key="1">
    <citation type="submission" date="2005-03" db="EMBL/GenBank/DDBJ databases">
        <title>Comparison of the complete genome sequences of Rhodococcus erythropolis PR4 and Rhodococcus opacus B4.</title>
        <authorList>
            <person name="Takarada H."/>
            <person name="Sekine M."/>
            <person name="Hosoyama A."/>
            <person name="Yamada R."/>
            <person name="Fujisawa T."/>
            <person name="Omata S."/>
            <person name="Shimizu A."/>
            <person name="Tsukatani N."/>
            <person name="Tanikawa S."/>
            <person name="Fujita N."/>
            <person name="Harayama S."/>
        </authorList>
    </citation>
    <scope>NUCLEOTIDE SEQUENCE [LARGE SCALE GENOMIC DNA]</scope>
    <source>
        <strain evidence="7">PR4 / NBRC 100887</strain>
    </source>
</reference>
<organism evidence="6 7">
    <name type="scientific">Rhodococcus erythropolis (strain PR4 / NBRC 100887)</name>
    <dbReference type="NCBI Taxonomy" id="234621"/>
    <lineage>
        <taxon>Bacteria</taxon>
        <taxon>Bacillati</taxon>
        <taxon>Actinomycetota</taxon>
        <taxon>Actinomycetes</taxon>
        <taxon>Mycobacteriales</taxon>
        <taxon>Nocardiaceae</taxon>
        <taxon>Rhodococcus</taxon>
        <taxon>Rhodococcus erythropolis group</taxon>
    </lineage>
</organism>
<dbReference type="PROSITE" id="PS50977">
    <property type="entry name" value="HTH_TETR_2"/>
    <property type="match status" value="1"/>
</dbReference>
<feature type="domain" description="HTH tetR-type" evidence="5">
    <location>
        <begin position="18"/>
        <end position="78"/>
    </location>
</feature>
<dbReference type="Proteomes" id="UP000002204">
    <property type="component" value="Chromosome"/>
</dbReference>
<dbReference type="AlphaFoldDB" id="C0ZU94"/>
<evidence type="ECO:0000256" key="4">
    <source>
        <dbReference type="PROSITE-ProRule" id="PRU00335"/>
    </source>
</evidence>
<dbReference type="Gene3D" id="1.10.357.10">
    <property type="entry name" value="Tetracycline Repressor, domain 2"/>
    <property type="match status" value="1"/>
</dbReference>
<dbReference type="PANTHER" id="PTHR30055:SF234">
    <property type="entry name" value="HTH-TYPE TRANSCRIPTIONAL REGULATOR BETI"/>
    <property type="match status" value="1"/>
</dbReference>
<proteinExistence type="predicted"/>
<dbReference type="KEGG" id="rer:RER_58020"/>
<dbReference type="Pfam" id="PF00440">
    <property type="entry name" value="TetR_N"/>
    <property type="match status" value="1"/>
</dbReference>
<evidence type="ECO:0000256" key="3">
    <source>
        <dbReference type="ARBA" id="ARBA00023163"/>
    </source>
</evidence>
<dbReference type="PRINTS" id="PR00455">
    <property type="entry name" value="HTHTETR"/>
</dbReference>
<feature type="DNA-binding region" description="H-T-H motif" evidence="4">
    <location>
        <begin position="41"/>
        <end position="60"/>
    </location>
</feature>
<sequence length="210" mass="23076">MTPDAVPSRRLPEQQRSKVRVEAILDCAAELIARDGIDAMTMSELASAADLRLPSIYRYFPGKTAIVQTLLERYETLVRARLIESIAPAGTVQDAREVISSVVRGYWQIFRDDTTYAAVWSAAVANPDLARIDVENTRQTSALIADVIRGVVPESMQYDVDQLVFTCNHIAGSTVRFATLLDPDEAERIVDMLVDHILPTALGLSGTAKS</sequence>
<evidence type="ECO:0000313" key="7">
    <source>
        <dbReference type="Proteomes" id="UP000002204"/>
    </source>
</evidence>
<name>C0ZU94_RHOE4</name>
<dbReference type="EMBL" id="AP008957">
    <property type="protein sequence ID" value="BAH36510.1"/>
    <property type="molecule type" value="Genomic_DNA"/>
</dbReference>
<accession>C0ZU94</accession>
<dbReference type="InterPro" id="IPR050109">
    <property type="entry name" value="HTH-type_TetR-like_transc_reg"/>
</dbReference>
<dbReference type="Pfam" id="PF17928">
    <property type="entry name" value="TetR_C_22"/>
    <property type="match status" value="1"/>
</dbReference>
<dbReference type="PANTHER" id="PTHR30055">
    <property type="entry name" value="HTH-TYPE TRANSCRIPTIONAL REGULATOR RUTR"/>
    <property type="match status" value="1"/>
</dbReference>
<dbReference type="GeneID" id="57484346"/>
<dbReference type="InterPro" id="IPR041674">
    <property type="entry name" value="TetR_C_22"/>
</dbReference>
<keyword evidence="3" id="KW-0804">Transcription</keyword>
<dbReference type="GO" id="GO:0003700">
    <property type="term" value="F:DNA-binding transcription factor activity"/>
    <property type="evidence" value="ECO:0007669"/>
    <property type="project" value="TreeGrafter"/>
</dbReference>
<evidence type="ECO:0000256" key="2">
    <source>
        <dbReference type="ARBA" id="ARBA00023125"/>
    </source>
</evidence>
<dbReference type="RefSeq" id="WP_020909688.1">
    <property type="nucleotide sequence ID" value="NC_012490.1"/>
</dbReference>
<dbReference type="PATRIC" id="fig|234621.6.peg.6386"/>
<dbReference type="SUPFAM" id="SSF46689">
    <property type="entry name" value="Homeodomain-like"/>
    <property type="match status" value="1"/>
</dbReference>
<dbReference type="HOGENOM" id="CLU_069356_46_2_11"/>
<reference evidence="6 7" key="2">
    <citation type="journal article" date="2006" name="Environ. Microbiol.">
        <title>Sequence analysis of three plasmids harboured in Rhodococcus erythropolis strain PR4.</title>
        <authorList>
            <person name="Sekine M."/>
            <person name="Tanikawa S."/>
            <person name="Omata S."/>
            <person name="Saito M."/>
            <person name="Fujisawa T."/>
            <person name="Tsukatani N."/>
            <person name="Tajima T."/>
            <person name="Sekigawa T."/>
            <person name="Kosugi H."/>
            <person name="Matsuo Y."/>
            <person name="Nishiko R."/>
            <person name="Imamura K."/>
            <person name="Ito M."/>
            <person name="Narita H."/>
            <person name="Tago S."/>
            <person name="Fujita N."/>
            <person name="Harayama S."/>
        </authorList>
    </citation>
    <scope>NUCLEOTIDE SEQUENCE [LARGE SCALE GENOMIC DNA]</scope>
    <source>
        <strain evidence="7">PR4 / NBRC 100887</strain>
    </source>
</reference>
<dbReference type="InterPro" id="IPR009057">
    <property type="entry name" value="Homeodomain-like_sf"/>
</dbReference>
<keyword evidence="1" id="KW-0805">Transcription regulation</keyword>
<keyword evidence="2 4" id="KW-0238">DNA-binding</keyword>
<protein>
    <submittedName>
        <fullName evidence="6">Putative TetR family transcriptional regulator</fullName>
    </submittedName>
</protein>
<dbReference type="eggNOG" id="COG1309">
    <property type="taxonomic scope" value="Bacteria"/>
</dbReference>
<gene>
    <name evidence="6" type="ordered locus">RER_58020</name>
</gene>
<evidence type="ECO:0000256" key="1">
    <source>
        <dbReference type="ARBA" id="ARBA00023015"/>
    </source>
</evidence>
<evidence type="ECO:0000259" key="5">
    <source>
        <dbReference type="PROSITE" id="PS50977"/>
    </source>
</evidence>
<dbReference type="InterPro" id="IPR001647">
    <property type="entry name" value="HTH_TetR"/>
</dbReference>
<dbReference type="GO" id="GO:0000976">
    <property type="term" value="F:transcription cis-regulatory region binding"/>
    <property type="evidence" value="ECO:0007669"/>
    <property type="project" value="TreeGrafter"/>
</dbReference>
<evidence type="ECO:0000313" key="6">
    <source>
        <dbReference type="EMBL" id="BAH36510.1"/>
    </source>
</evidence>